<evidence type="ECO:0000313" key="2">
    <source>
        <dbReference type="EMBL" id="TQS41955.1"/>
    </source>
</evidence>
<feature type="region of interest" description="Disordered" evidence="1">
    <location>
        <begin position="1"/>
        <end position="52"/>
    </location>
</feature>
<dbReference type="EMBL" id="VIRS01000021">
    <property type="protein sequence ID" value="TQS41955.1"/>
    <property type="molecule type" value="Genomic_DNA"/>
</dbReference>
<dbReference type="Proteomes" id="UP000317982">
    <property type="component" value="Unassembled WGS sequence"/>
</dbReference>
<dbReference type="SUPFAM" id="SSF56634">
    <property type="entry name" value="Heme-dependent catalase-like"/>
    <property type="match status" value="1"/>
</dbReference>
<organism evidence="2 3">
    <name type="scientific">Cryptosporangium phraense</name>
    <dbReference type="NCBI Taxonomy" id="2593070"/>
    <lineage>
        <taxon>Bacteria</taxon>
        <taxon>Bacillati</taxon>
        <taxon>Actinomycetota</taxon>
        <taxon>Actinomycetes</taxon>
        <taxon>Cryptosporangiales</taxon>
        <taxon>Cryptosporangiaceae</taxon>
        <taxon>Cryptosporangium</taxon>
    </lineage>
</organism>
<evidence type="ECO:0008006" key="4">
    <source>
        <dbReference type="Google" id="ProtNLM"/>
    </source>
</evidence>
<dbReference type="OrthoDB" id="3368165at2"/>
<accession>A0A545AMJ9</accession>
<dbReference type="InParanoid" id="A0A545AMJ9"/>
<dbReference type="RefSeq" id="WP_142707667.1">
    <property type="nucleotide sequence ID" value="NZ_VIRS01000021.1"/>
</dbReference>
<reference evidence="2 3" key="1">
    <citation type="submission" date="2019-07" db="EMBL/GenBank/DDBJ databases">
        <title>Cryptosporangium phraense sp. nov., isolated from plant litter.</title>
        <authorList>
            <person name="Suriyachadkun C."/>
        </authorList>
    </citation>
    <scope>NUCLEOTIDE SEQUENCE [LARGE SCALE GENOMIC DNA]</scope>
    <source>
        <strain evidence="2 3">A-T 5661</strain>
    </source>
</reference>
<dbReference type="GO" id="GO:0020037">
    <property type="term" value="F:heme binding"/>
    <property type="evidence" value="ECO:0007669"/>
    <property type="project" value="InterPro"/>
</dbReference>
<dbReference type="AlphaFoldDB" id="A0A545AMJ9"/>
<gene>
    <name evidence="2" type="ORF">FL583_27125</name>
</gene>
<dbReference type="InterPro" id="IPR020835">
    <property type="entry name" value="Catalase_sf"/>
</dbReference>
<sequence length="265" mass="27775">MPTDTPPSPVSAPGALAERPGEQPGDRPSDRPSDRPGDRPGARPAARPGERPSAAVAGLARVVGAAFGLVARVRGAKALHPTGSLHRGRVHRSGLTDPTGVGWLDTPGTDEVVVRLSRAGGFPSALPDVLGLALRTEVDGNPADLLLSTAGRAPVSRHVLRFRRDPHRAVYTSVTPYRAPAGLVMVAALPAPPAFDLVVAAPRGAWRRFGRLELTADLADDLSFDPVRNPIPGLVLPEPLASMRAASYRRSRSGRSGAFPGRSIK</sequence>
<comment type="caution">
    <text evidence="2">The sequence shown here is derived from an EMBL/GenBank/DDBJ whole genome shotgun (WGS) entry which is preliminary data.</text>
</comment>
<keyword evidence="3" id="KW-1185">Reference proteome</keyword>
<protein>
    <recommendedName>
        <fullName evidence="4">Phosphodiesterase</fullName>
    </recommendedName>
</protein>
<feature type="compositionally biased region" description="Basic and acidic residues" evidence="1">
    <location>
        <begin position="19"/>
        <end position="41"/>
    </location>
</feature>
<proteinExistence type="predicted"/>
<evidence type="ECO:0000313" key="3">
    <source>
        <dbReference type="Proteomes" id="UP000317982"/>
    </source>
</evidence>
<name>A0A545AMJ9_9ACTN</name>
<feature type="compositionally biased region" description="Pro residues" evidence="1">
    <location>
        <begin position="1"/>
        <end position="10"/>
    </location>
</feature>
<evidence type="ECO:0000256" key="1">
    <source>
        <dbReference type="SAM" id="MobiDB-lite"/>
    </source>
</evidence>